<organism evidence="2 3">
    <name type="scientific">Oedothorax gibbosus</name>
    <dbReference type="NCBI Taxonomy" id="931172"/>
    <lineage>
        <taxon>Eukaryota</taxon>
        <taxon>Metazoa</taxon>
        <taxon>Ecdysozoa</taxon>
        <taxon>Arthropoda</taxon>
        <taxon>Chelicerata</taxon>
        <taxon>Arachnida</taxon>
        <taxon>Araneae</taxon>
        <taxon>Araneomorphae</taxon>
        <taxon>Entelegynae</taxon>
        <taxon>Araneoidea</taxon>
        <taxon>Linyphiidae</taxon>
        <taxon>Erigoninae</taxon>
        <taxon>Oedothorax</taxon>
    </lineage>
</organism>
<feature type="region of interest" description="Disordered" evidence="1">
    <location>
        <begin position="47"/>
        <end position="97"/>
    </location>
</feature>
<dbReference type="EMBL" id="JAFNEN010005028">
    <property type="protein sequence ID" value="KAG8170693.1"/>
    <property type="molecule type" value="Genomic_DNA"/>
</dbReference>
<proteinExistence type="predicted"/>
<evidence type="ECO:0000256" key="1">
    <source>
        <dbReference type="SAM" id="MobiDB-lite"/>
    </source>
</evidence>
<name>A0AAV6TFW6_9ARAC</name>
<evidence type="ECO:0000313" key="2">
    <source>
        <dbReference type="EMBL" id="KAG8170693.1"/>
    </source>
</evidence>
<comment type="caution">
    <text evidence="2">The sequence shown here is derived from an EMBL/GenBank/DDBJ whole genome shotgun (WGS) entry which is preliminary data.</text>
</comment>
<keyword evidence="3" id="KW-1185">Reference proteome</keyword>
<evidence type="ECO:0000313" key="3">
    <source>
        <dbReference type="Proteomes" id="UP000827092"/>
    </source>
</evidence>
<feature type="compositionally biased region" description="Basic and acidic residues" evidence="1">
    <location>
        <begin position="87"/>
        <end position="97"/>
    </location>
</feature>
<sequence length="97" mass="10892">MSLAYLIRLPEAARQLLRLIWMTLKERVLVSELVIIIIIVGIIDRDRRSPNTHTGQALHVPRPSRSQGCREGTNPTIQAKPQPPGRGPDEPEEPKTP</sequence>
<dbReference type="Proteomes" id="UP000827092">
    <property type="component" value="Unassembled WGS sequence"/>
</dbReference>
<reference evidence="2 3" key="1">
    <citation type="journal article" date="2022" name="Nat. Ecol. Evol.">
        <title>A masculinizing supergene underlies an exaggerated male reproductive morph in a spider.</title>
        <authorList>
            <person name="Hendrickx F."/>
            <person name="De Corte Z."/>
            <person name="Sonet G."/>
            <person name="Van Belleghem S.M."/>
            <person name="Kostlbacher S."/>
            <person name="Vangestel C."/>
        </authorList>
    </citation>
    <scope>NUCLEOTIDE SEQUENCE [LARGE SCALE GENOMIC DNA]</scope>
    <source>
        <strain evidence="2">W744_W776</strain>
    </source>
</reference>
<accession>A0AAV6TFW6</accession>
<gene>
    <name evidence="2" type="ORF">JTE90_016887</name>
</gene>
<dbReference type="AlphaFoldDB" id="A0AAV6TFW6"/>
<protein>
    <submittedName>
        <fullName evidence="2">Uncharacterized protein</fullName>
    </submittedName>
</protein>